<protein>
    <submittedName>
        <fullName evidence="2">Uncharacterized protein</fullName>
    </submittedName>
</protein>
<feature type="compositionally biased region" description="Basic and acidic residues" evidence="1">
    <location>
        <begin position="9"/>
        <end position="30"/>
    </location>
</feature>
<sequence>VSEAPIPKPEVKAPPEPIKPVEKPVAERPVLKAPEQPQAAFLGGPNRGEGKTGKARVVSETTIPGRTQKPVPPKEKAIKVETDAIEVTEAQSNFADPTARAELYPLVTESTIKNNRFQPASEGQLANFSQQTPELFGKLTDLEKQTVRKQYSIERRKQRNAERLDEFNRKEFNIEPDPALRKRLAEKPPEAPKPEAVKDINRIEKGLKDPDRNFEKALPPEIADQLITKRDAAKATYTEFLIEQVERHSTEIEKGISIKPGSRMDRAVQQFGEGDLTLEQVTKKFGPENTKKIVDGAAWYRARYEEWLRAYNSTAANLYPGDASKLIRRRKDYFRHFR</sequence>
<dbReference type="EMBL" id="LAZR01068645">
    <property type="protein sequence ID" value="KKK49251.1"/>
    <property type="molecule type" value="Genomic_DNA"/>
</dbReference>
<evidence type="ECO:0000256" key="1">
    <source>
        <dbReference type="SAM" id="MobiDB-lite"/>
    </source>
</evidence>
<feature type="non-terminal residue" evidence="2">
    <location>
        <position position="338"/>
    </location>
</feature>
<comment type="caution">
    <text evidence="2">The sequence shown here is derived from an EMBL/GenBank/DDBJ whole genome shotgun (WGS) entry which is preliminary data.</text>
</comment>
<name>A0A0F8YMD2_9ZZZZ</name>
<feature type="region of interest" description="Disordered" evidence="1">
    <location>
        <begin position="1"/>
        <end position="75"/>
    </location>
</feature>
<dbReference type="AlphaFoldDB" id="A0A0F8YMD2"/>
<accession>A0A0F8YMD2</accession>
<reference evidence="2" key="1">
    <citation type="journal article" date="2015" name="Nature">
        <title>Complex archaea that bridge the gap between prokaryotes and eukaryotes.</title>
        <authorList>
            <person name="Spang A."/>
            <person name="Saw J.H."/>
            <person name="Jorgensen S.L."/>
            <person name="Zaremba-Niedzwiedzka K."/>
            <person name="Martijn J."/>
            <person name="Lind A.E."/>
            <person name="van Eijk R."/>
            <person name="Schleper C."/>
            <person name="Guy L."/>
            <person name="Ettema T.J."/>
        </authorList>
    </citation>
    <scope>NUCLEOTIDE SEQUENCE</scope>
</reference>
<evidence type="ECO:0000313" key="2">
    <source>
        <dbReference type="EMBL" id="KKK49251.1"/>
    </source>
</evidence>
<proteinExistence type="predicted"/>
<organism evidence="2">
    <name type="scientific">marine sediment metagenome</name>
    <dbReference type="NCBI Taxonomy" id="412755"/>
    <lineage>
        <taxon>unclassified sequences</taxon>
        <taxon>metagenomes</taxon>
        <taxon>ecological metagenomes</taxon>
    </lineage>
</organism>
<feature type="non-terminal residue" evidence="2">
    <location>
        <position position="1"/>
    </location>
</feature>
<gene>
    <name evidence="2" type="ORF">LCGC14_3136940</name>
</gene>